<keyword evidence="3" id="KW-1185">Reference proteome</keyword>
<name>A0AAD5GA23_AMBAR</name>
<organism evidence="2 3">
    <name type="scientific">Ambrosia artemisiifolia</name>
    <name type="common">Common ragweed</name>
    <dbReference type="NCBI Taxonomy" id="4212"/>
    <lineage>
        <taxon>Eukaryota</taxon>
        <taxon>Viridiplantae</taxon>
        <taxon>Streptophyta</taxon>
        <taxon>Embryophyta</taxon>
        <taxon>Tracheophyta</taxon>
        <taxon>Spermatophyta</taxon>
        <taxon>Magnoliopsida</taxon>
        <taxon>eudicotyledons</taxon>
        <taxon>Gunneridae</taxon>
        <taxon>Pentapetalae</taxon>
        <taxon>asterids</taxon>
        <taxon>campanulids</taxon>
        <taxon>Asterales</taxon>
        <taxon>Asteraceae</taxon>
        <taxon>Asteroideae</taxon>
        <taxon>Heliantheae alliance</taxon>
        <taxon>Heliantheae</taxon>
        <taxon>Ambrosia</taxon>
    </lineage>
</organism>
<protein>
    <submittedName>
        <fullName evidence="2">Uncharacterized protein</fullName>
    </submittedName>
</protein>
<accession>A0AAD5GA23</accession>
<evidence type="ECO:0000256" key="1">
    <source>
        <dbReference type="SAM" id="MobiDB-lite"/>
    </source>
</evidence>
<dbReference type="EMBL" id="JAMZMK010010107">
    <property type="protein sequence ID" value="KAI7732941.1"/>
    <property type="molecule type" value="Genomic_DNA"/>
</dbReference>
<evidence type="ECO:0000313" key="2">
    <source>
        <dbReference type="EMBL" id="KAI7732941.1"/>
    </source>
</evidence>
<feature type="non-terminal residue" evidence="2">
    <location>
        <position position="1"/>
    </location>
</feature>
<reference evidence="2" key="1">
    <citation type="submission" date="2022-06" db="EMBL/GenBank/DDBJ databases">
        <title>Uncovering the hologenomic basis of an extraordinary plant invasion.</title>
        <authorList>
            <person name="Bieker V.C."/>
            <person name="Martin M.D."/>
            <person name="Gilbert T."/>
            <person name="Hodgins K."/>
            <person name="Battlay P."/>
            <person name="Petersen B."/>
            <person name="Wilson J."/>
        </authorList>
    </citation>
    <scope>NUCLEOTIDE SEQUENCE</scope>
    <source>
        <strain evidence="2">AA19_3_7</strain>
        <tissue evidence="2">Leaf</tissue>
    </source>
</reference>
<evidence type="ECO:0000313" key="3">
    <source>
        <dbReference type="Proteomes" id="UP001206925"/>
    </source>
</evidence>
<proteinExistence type="predicted"/>
<comment type="caution">
    <text evidence="2">The sequence shown here is derived from an EMBL/GenBank/DDBJ whole genome shotgun (WGS) entry which is preliminary data.</text>
</comment>
<gene>
    <name evidence="2" type="ORF">M8C21_025693</name>
</gene>
<sequence>MVQRSHQLQQPCSSSMIAPSSNQRYCGKNFQSLWPDEEK</sequence>
<dbReference type="AlphaFoldDB" id="A0AAD5GA23"/>
<feature type="region of interest" description="Disordered" evidence="1">
    <location>
        <begin position="1"/>
        <end position="23"/>
    </location>
</feature>
<dbReference type="Proteomes" id="UP001206925">
    <property type="component" value="Unassembled WGS sequence"/>
</dbReference>